<dbReference type="AlphaFoldDB" id="A0A090LIT8"/>
<reference evidence="3" key="2">
    <citation type="submission" date="2020-12" db="UniProtKB">
        <authorList>
            <consortium name="WormBaseParasite"/>
        </authorList>
    </citation>
    <scope>IDENTIFICATION</scope>
</reference>
<dbReference type="WBParaSite" id="SRAE_2000434900.1">
    <property type="protein sequence ID" value="SRAE_2000434900.1"/>
    <property type="gene ID" value="WBGene00264579"/>
</dbReference>
<evidence type="ECO:0000313" key="2">
    <source>
        <dbReference type="Proteomes" id="UP000035682"/>
    </source>
</evidence>
<protein>
    <submittedName>
        <fullName evidence="1 3">Uncharacterized protein</fullName>
    </submittedName>
</protein>
<reference evidence="1 2" key="1">
    <citation type="submission" date="2014-09" db="EMBL/GenBank/DDBJ databases">
        <authorList>
            <person name="Martin A.A."/>
        </authorList>
    </citation>
    <scope>NUCLEOTIDE SEQUENCE</scope>
    <source>
        <strain evidence="2">ED321</strain>
        <strain evidence="1">ED321 Heterogonic</strain>
    </source>
</reference>
<name>A0A090LIT8_STRRB</name>
<evidence type="ECO:0000313" key="1">
    <source>
        <dbReference type="EMBL" id="CEF69702.1"/>
    </source>
</evidence>
<evidence type="ECO:0000313" key="4">
    <source>
        <dbReference type="WormBase" id="SRAE_2000434900"/>
    </source>
</evidence>
<proteinExistence type="predicted"/>
<dbReference type="WormBase" id="SRAE_2000434900">
    <property type="protein sequence ID" value="SRP11932"/>
    <property type="gene ID" value="WBGene00264579"/>
</dbReference>
<dbReference type="Proteomes" id="UP000035682">
    <property type="component" value="Unplaced"/>
</dbReference>
<accession>A0A090LIT8</accession>
<organism evidence="1">
    <name type="scientific">Strongyloides ratti</name>
    <name type="common">Parasitic roundworm</name>
    <dbReference type="NCBI Taxonomy" id="34506"/>
    <lineage>
        <taxon>Eukaryota</taxon>
        <taxon>Metazoa</taxon>
        <taxon>Ecdysozoa</taxon>
        <taxon>Nematoda</taxon>
        <taxon>Chromadorea</taxon>
        <taxon>Rhabditida</taxon>
        <taxon>Tylenchina</taxon>
        <taxon>Panagrolaimomorpha</taxon>
        <taxon>Strongyloidoidea</taxon>
        <taxon>Strongyloididae</taxon>
        <taxon>Strongyloides</taxon>
    </lineage>
</organism>
<dbReference type="GeneID" id="36382072"/>
<evidence type="ECO:0000313" key="3">
    <source>
        <dbReference type="WBParaSite" id="SRAE_2000434900.1"/>
    </source>
</evidence>
<keyword evidence="2" id="KW-1185">Reference proteome</keyword>
<dbReference type="CTD" id="36382072"/>
<sequence>MYTKSGTNNENPELPMDSEPLELEDISIDDITNYKTINISECNDFPQASNLAVYNDICGNNLTKKNKNNIELSYFNQESVFYDQQEVVGIDQNFKES</sequence>
<dbReference type="EMBL" id="LN609529">
    <property type="protein sequence ID" value="CEF69702.1"/>
    <property type="molecule type" value="Genomic_DNA"/>
</dbReference>
<gene>
    <name evidence="1 3 4" type="ORF">SRAE_2000434900</name>
</gene>
<dbReference type="RefSeq" id="XP_024508901.1">
    <property type="nucleotide sequence ID" value="XM_024643208.1"/>
</dbReference>